<organism evidence="5 6">
    <name type="scientific">Geochorda subterranea</name>
    <dbReference type="NCBI Taxonomy" id="3109564"/>
    <lineage>
        <taxon>Bacteria</taxon>
        <taxon>Bacillati</taxon>
        <taxon>Bacillota</taxon>
        <taxon>Limnochordia</taxon>
        <taxon>Limnochordales</taxon>
        <taxon>Geochordaceae</taxon>
        <taxon>Geochorda</taxon>
    </lineage>
</organism>
<dbReference type="PANTHER" id="PTHR42711:SF18">
    <property type="entry name" value="ABC TRANSPORTER, ATP-BINDING PROTEIN"/>
    <property type="match status" value="1"/>
</dbReference>
<dbReference type="GO" id="GO:0005524">
    <property type="term" value="F:ATP binding"/>
    <property type="evidence" value="ECO:0007669"/>
    <property type="project" value="UniProtKB-KW"/>
</dbReference>
<evidence type="ECO:0000313" key="6">
    <source>
        <dbReference type="Proteomes" id="UP001333102"/>
    </source>
</evidence>
<dbReference type="InterPro" id="IPR003439">
    <property type="entry name" value="ABC_transporter-like_ATP-bd"/>
</dbReference>
<evidence type="ECO:0000256" key="2">
    <source>
        <dbReference type="ARBA" id="ARBA00022741"/>
    </source>
</evidence>
<gene>
    <name evidence="5" type="ORF">VLY81_12370</name>
</gene>
<reference evidence="6" key="1">
    <citation type="submission" date="2023-12" db="EMBL/GenBank/DDBJ databases">
        <title>Novel isolates from deep terrestrial aquifers shed light on the physiology and ecology of the class Limnochordia.</title>
        <authorList>
            <person name="Karnachuk O.V."/>
            <person name="Lukina A.P."/>
            <person name="Avakyan M.R."/>
            <person name="Kadnikov V."/>
            <person name="Begmatov S."/>
            <person name="Beletsky A.V."/>
            <person name="Mardanov A.V."/>
            <person name="Ravin N.V."/>
        </authorList>
    </citation>
    <scope>NUCLEOTIDE SEQUENCE [LARGE SCALE GENOMIC DNA]</scope>
    <source>
        <strain evidence="6">LN</strain>
    </source>
</reference>
<dbReference type="SUPFAM" id="SSF52540">
    <property type="entry name" value="P-loop containing nucleoside triphosphate hydrolases"/>
    <property type="match status" value="1"/>
</dbReference>
<keyword evidence="2" id="KW-0547">Nucleotide-binding</keyword>
<evidence type="ECO:0000256" key="1">
    <source>
        <dbReference type="ARBA" id="ARBA00022448"/>
    </source>
</evidence>
<dbReference type="InterPro" id="IPR050763">
    <property type="entry name" value="ABC_transporter_ATP-binding"/>
</dbReference>
<proteinExistence type="predicted"/>
<sequence>MQQPTAVECRHVSKYFYVHDEGAAGEDDSAGSHAVAGSNGRWRGVAGRLATIIGRLRRPPRKVAAVQDLSLSVRRGEIFGIIGPNGSGKSTLVRLLSTLLLPDEGSIHVFGRDVVAEQREVRRLINRVSVEAAFFKKLSALENLSYAARLYDLPPKEARERAIDILRRMGLPRAKLDAPLEDLSRGMQQKVAIARALFTAPVLLLLDEPTTGLDPRSKREVQDFVQELHDQHDATVLLTTHDMQEAERLCGRIAFLKDGRLVAMGTPEELKRSRPGREMSLEELFFELTGSEWRPHEEAEVEES</sequence>
<dbReference type="EMBL" id="CP141614">
    <property type="protein sequence ID" value="WRP14201.1"/>
    <property type="molecule type" value="Genomic_DNA"/>
</dbReference>
<dbReference type="Gene3D" id="3.40.50.300">
    <property type="entry name" value="P-loop containing nucleotide triphosphate hydrolases"/>
    <property type="match status" value="1"/>
</dbReference>
<keyword evidence="6" id="KW-1185">Reference proteome</keyword>
<dbReference type="PROSITE" id="PS50893">
    <property type="entry name" value="ABC_TRANSPORTER_2"/>
    <property type="match status" value="1"/>
</dbReference>
<evidence type="ECO:0000256" key="3">
    <source>
        <dbReference type="ARBA" id="ARBA00022840"/>
    </source>
</evidence>
<evidence type="ECO:0000313" key="5">
    <source>
        <dbReference type="EMBL" id="WRP14201.1"/>
    </source>
</evidence>
<evidence type="ECO:0000259" key="4">
    <source>
        <dbReference type="PROSITE" id="PS50893"/>
    </source>
</evidence>
<accession>A0ABZ1BN12</accession>
<dbReference type="SMART" id="SM00382">
    <property type="entry name" value="AAA"/>
    <property type="match status" value="1"/>
</dbReference>
<keyword evidence="3 5" id="KW-0067">ATP-binding</keyword>
<dbReference type="Proteomes" id="UP001333102">
    <property type="component" value="Chromosome"/>
</dbReference>
<feature type="domain" description="ABC transporter" evidence="4">
    <location>
        <begin position="47"/>
        <end position="283"/>
    </location>
</feature>
<dbReference type="Pfam" id="PF00005">
    <property type="entry name" value="ABC_tran"/>
    <property type="match status" value="1"/>
</dbReference>
<protein>
    <submittedName>
        <fullName evidence="5">ABC transporter ATP-binding protein</fullName>
    </submittedName>
</protein>
<dbReference type="InterPro" id="IPR003593">
    <property type="entry name" value="AAA+_ATPase"/>
</dbReference>
<dbReference type="PANTHER" id="PTHR42711">
    <property type="entry name" value="ABC TRANSPORTER ATP-BINDING PROTEIN"/>
    <property type="match status" value="1"/>
</dbReference>
<dbReference type="InterPro" id="IPR027417">
    <property type="entry name" value="P-loop_NTPase"/>
</dbReference>
<name>A0ABZ1BN12_9FIRM</name>
<keyword evidence="1" id="KW-0813">Transport</keyword>
<dbReference type="RefSeq" id="WP_324668504.1">
    <property type="nucleotide sequence ID" value="NZ_CP141614.1"/>
</dbReference>